<feature type="transmembrane region" description="Helical" evidence="1">
    <location>
        <begin position="82"/>
        <end position="99"/>
    </location>
</feature>
<evidence type="ECO:0000256" key="1">
    <source>
        <dbReference type="SAM" id="Phobius"/>
    </source>
</evidence>
<feature type="transmembrane region" description="Helical" evidence="1">
    <location>
        <begin position="136"/>
        <end position="161"/>
    </location>
</feature>
<feature type="transmembrane region" description="Helical" evidence="1">
    <location>
        <begin position="46"/>
        <end position="70"/>
    </location>
</feature>
<protein>
    <submittedName>
        <fullName evidence="2">Uncharacterized protein</fullName>
    </submittedName>
</protein>
<keyword evidence="1" id="KW-0472">Membrane</keyword>
<comment type="caution">
    <text evidence="2">The sequence shown here is derived from an EMBL/GenBank/DDBJ whole genome shotgun (WGS) entry which is preliminary data.</text>
</comment>
<sequence length="167" mass="19026">MTLQQFFDYVVSNPSATLWYFLGVPLIAFVAGIFSKNEGHLSPWNYVYAVLIYMVCLPGIFAVTLNIYFFFWERRSILDTELFIQVIPILSMIASLSIIKQNVDLDLVPGFDKLSGLMIIIGTLLTLMWILDRTHIYAITFMPFPMVIGIIVGGVLLVRYFSKKLIA</sequence>
<feature type="transmembrane region" description="Helical" evidence="1">
    <location>
        <begin position="16"/>
        <end position="34"/>
    </location>
</feature>
<proteinExistence type="predicted"/>
<dbReference type="AlphaFoldDB" id="A0A9D7SBE4"/>
<reference evidence="2 3" key="1">
    <citation type="submission" date="2020-10" db="EMBL/GenBank/DDBJ databases">
        <title>Connecting structure to function with the recovery of over 1000 high-quality activated sludge metagenome-assembled genomes encoding full-length rRNA genes using long-read sequencing.</title>
        <authorList>
            <person name="Singleton C.M."/>
            <person name="Petriglieri F."/>
            <person name="Kristensen J.M."/>
            <person name="Kirkegaard R.H."/>
            <person name="Michaelsen T.Y."/>
            <person name="Andersen M.H."/>
            <person name="Karst S.M."/>
            <person name="Dueholm M.S."/>
            <person name="Nielsen P.H."/>
            <person name="Albertsen M."/>
        </authorList>
    </citation>
    <scope>NUCLEOTIDE SEQUENCE [LARGE SCALE GENOMIC DNA]</scope>
    <source>
        <strain evidence="2">Ribe_18-Q3-R11-54_BAT3C.373</strain>
    </source>
</reference>
<feature type="transmembrane region" description="Helical" evidence="1">
    <location>
        <begin position="111"/>
        <end position="130"/>
    </location>
</feature>
<accession>A0A9D7SBE4</accession>
<name>A0A9D7SBE4_9BACT</name>
<keyword evidence="1" id="KW-1133">Transmembrane helix</keyword>
<gene>
    <name evidence="2" type="ORF">IPO85_15275</name>
</gene>
<dbReference type="EMBL" id="JADKFW010000013">
    <property type="protein sequence ID" value="MBK9718844.1"/>
    <property type="molecule type" value="Genomic_DNA"/>
</dbReference>
<organism evidence="2 3">
    <name type="scientific">Candidatus Defluviibacterium haderslevense</name>
    <dbReference type="NCBI Taxonomy" id="2981993"/>
    <lineage>
        <taxon>Bacteria</taxon>
        <taxon>Pseudomonadati</taxon>
        <taxon>Bacteroidota</taxon>
        <taxon>Saprospiria</taxon>
        <taxon>Saprospirales</taxon>
        <taxon>Saprospiraceae</taxon>
        <taxon>Candidatus Defluviibacterium</taxon>
    </lineage>
</organism>
<dbReference type="Proteomes" id="UP000808349">
    <property type="component" value="Unassembled WGS sequence"/>
</dbReference>
<evidence type="ECO:0000313" key="2">
    <source>
        <dbReference type="EMBL" id="MBK9718844.1"/>
    </source>
</evidence>
<evidence type="ECO:0000313" key="3">
    <source>
        <dbReference type="Proteomes" id="UP000808349"/>
    </source>
</evidence>
<keyword evidence="1" id="KW-0812">Transmembrane</keyword>